<dbReference type="VEuPathDB" id="FungiDB:PITG_10404"/>
<name>D0NF88_PHYIT</name>
<evidence type="ECO:0000313" key="2">
    <source>
        <dbReference type="EMBL" id="EEY56877.1"/>
    </source>
</evidence>
<evidence type="ECO:0000313" key="3">
    <source>
        <dbReference type="Proteomes" id="UP000006643"/>
    </source>
</evidence>
<organism evidence="2 3">
    <name type="scientific">Phytophthora infestans (strain T30-4)</name>
    <name type="common">Potato late blight agent</name>
    <dbReference type="NCBI Taxonomy" id="403677"/>
    <lineage>
        <taxon>Eukaryota</taxon>
        <taxon>Sar</taxon>
        <taxon>Stramenopiles</taxon>
        <taxon>Oomycota</taxon>
        <taxon>Peronosporomycetes</taxon>
        <taxon>Peronosporales</taxon>
        <taxon>Peronosporaceae</taxon>
        <taxon>Phytophthora</taxon>
    </lineage>
</organism>
<dbReference type="Proteomes" id="UP000006643">
    <property type="component" value="Unassembled WGS sequence"/>
</dbReference>
<accession>D0NF88</accession>
<dbReference type="HOGENOM" id="CLU_2579050_0_0_1"/>
<keyword evidence="3" id="KW-1185">Reference proteome</keyword>
<feature type="compositionally biased region" description="Low complexity" evidence="1">
    <location>
        <begin position="52"/>
        <end position="69"/>
    </location>
</feature>
<dbReference type="RefSeq" id="XP_002902205.1">
    <property type="nucleotide sequence ID" value="XM_002902159.1"/>
</dbReference>
<sequence>MEILFLAELRSQVVMGDPSYGDTISYGVTAVVKTGTLRAAPTFSNGGINVGDESGTSSSSSDKATSGAENANVVEVSMKIM</sequence>
<proteinExistence type="predicted"/>
<dbReference type="KEGG" id="pif:PITG_10404"/>
<dbReference type="AlphaFoldDB" id="D0NF88"/>
<gene>
    <name evidence="2" type="ORF">PITG_10404</name>
</gene>
<dbReference type="InParanoid" id="D0NF88"/>
<dbReference type="EMBL" id="DS028135">
    <property type="protein sequence ID" value="EEY56877.1"/>
    <property type="molecule type" value="Genomic_DNA"/>
</dbReference>
<dbReference type="GeneID" id="9474102"/>
<protein>
    <submittedName>
        <fullName evidence="2">Uncharacterized protein</fullName>
    </submittedName>
</protein>
<evidence type="ECO:0000256" key="1">
    <source>
        <dbReference type="SAM" id="MobiDB-lite"/>
    </source>
</evidence>
<reference evidence="3" key="1">
    <citation type="journal article" date="2009" name="Nature">
        <title>Genome sequence and analysis of the Irish potato famine pathogen Phytophthora infestans.</title>
        <authorList>
            <consortium name="The Broad Institute Genome Sequencing Platform"/>
            <person name="Haas B.J."/>
            <person name="Kamoun S."/>
            <person name="Zody M.C."/>
            <person name="Jiang R.H."/>
            <person name="Handsaker R.E."/>
            <person name="Cano L.M."/>
            <person name="Grabherr M."/>
            <person name="Kodira C.D."/>
            <person name="Raffaele S."/>
            <person name="Torto-Alalibo T."/>
            <person name="Bozkurt T.O."/>
            <person name="Ah-Fong A.M."/>
            <person name="Alvarado L."/>
            <person name="Anderson V.L."/>
            <person name="Armstrong M.R."/>
            <person name="Avrova A."/>
            <person name="Baxter L."/>
            <person name="Beynon J."/>
            <person name="Boevink P.C."/>
            <person name="Bollmann S.R."/>
            <person name="Bos J.I."/>
            <person name="Bulone V."/>
            <person name="Cai G."/>
            <person name="Cakir C."/>
            <person name="Carrington J.C."/>
            <person name="Chawner M."/>
            <person name="Conti L."/>
            <person name="Costanzo S."/>
            <person name="Ewan R."/>
            <person name="Fahlgren N."/>
            <person name="Fischbach M.A."/>
            <person name="Fugelstad J."/>
            <person name="Gilroy E.M."/>
            <person name="Gnerre S."/>
            <person name="Green P.J."/>
            <person name="Grenville-Briggs L.J."/>
            <person name="Griffith J."/>
            <person name="Grunwald N.J."/>
            <person name="Horn K."/>
            <person name="Horner N.R."/>
            <person name="Hu C.H."/>
            <person name="Huitema E."/>
            <person name="Jeong D.H."/>
            <person name="Jones A.M."/>
            <person name="Jones J.D."/>
            <person name="Jones R.W."/>
            <person name="Karlsson E.K."/>
            <person name="Kunjeti S.G."/>
            <person name="Lamour K."/>
            <person name="Liu Z."/>
            <person name="Ma L."/>
            <person name="Maclean D."/>
            <person name="Chibucos M.C."/>
            <person name="McDonald H."/>
            <person name="McWalters J."/>
            <person name="Meijer H.J."/>
            <person name="Morgan W."/>
            <person name="Morris P.F."/>
            <person name="Munro C.A."/>
            <person name="O'Neill K."/>
            <person name="Ospina-Giraldo M."/>
            <person name="Pinzon A."/>
            <person name="Pritchard L."/>
            <person name="Ramsahoye B."/>
            <person name="Ren Q."/>
            <person name="Restrepo S."/>
            <person name="Roy S."/>
            <person name="Sadanandom A."/>
            <person name="Savidor A."/>
            <person name="Schornack S."/>
            <person name="Schwartz D.C."/>
            <person name="Schumann U.D."/>
            <person name="Schwessinger B."/>
            <person name="Seyer L."/>
            <person name="Sharpe T."/>
            <person name="Silvar C."/>
            <person name="Song J."/>
            <person name="Studholme D.J."/>
            <person name="Sykes S."/>
            <person name="Thines M."/>
            <person name="van de Vondervoort P.J."/>
            <person name="Phuntumart V."/>
            <person name="Wawra S."/>
            <person name="Weide R."/>
            <person name="Win J."/>
            <person name="Young C."/>
            <person name="Zhou S."/>
            <person name="Fry W."/>
            <person name="Meyers B.C."/>
            <person name="van West P."/>
            <person name="Ristaino J."/>
            <person name="Govers F."/>
            <person name="Birch P.R."/>
            <person name="Whisson S.C."/>
            <person name="Judelson H.S."/>
            <person name="Nusbaum C."/>
        </authorList>
    </citation>
    <scope>NUCLEOTIDE SEQUENCE [LARGE SCALE GENOMIC DNA]</scope>
    <source>
        <strain evidence="3">T30-4</strain>
    </source>
</reference>
<feature type="region of interest" description="Disordered" evidence="1">
    <location>
        <begin position="43"/>
        <end position="69"/>
    </location>
</feature>